<dbReference type="AlphaFoldDB" id="A0A418KHW4"/>
<accession>A0A418KHW4</accession>
<comment type="caution">
    <text evidence="1">The sequence shown here is derived from an EMBL/GenBank/DDBJ whole genome shotgun (WGS) entry which is preliminary data.</text>
</comment>
<reference evidence="1 2" key="1">
    <citation type="submission" date="2018-09" db="EMBL/GenBank/DDBJ databases">
        <title>Isolation, diversity and antifungal activity of actinobacteria from wheat.</title>
        <authorList>
            <person name="Han C."/>
        </authorList>
    </citation>
    <scope>NUCLEOTIDE SEQUENCE [LARGE SCALE GENOMIC DNA]</scope>
    <source>
        <strain evidence="1 2">NEAU-YY265</strain>
    </source>
</reference>
<dbReference type="RefSeq" id="WP_119662836.1">
    <property type="nucleotide sequence ID" value="NZ_QUAL01000407.1"/>
</dbReference>
<keyword evidence="2" id="KW-1185">Reference proteome</keyword>
<gene>
    <name evidence="1" type="ORF">DY240_27375</name>
</gene>
<sequence>MAAITAVKPTNDRLINDLNREWLVLSERTVPAALATSPALADCATLGDALDRLFALEGDDLDQAYLDVLEAYIRGGCDLAGRLMLQRMLGRAVYVAHRAYLSRGRGAITVGRNGNASFSDLLTSAVAALWRVIATYPIERRRARVGANIAMDTLMYFNREDDNGLDANPIDLTETLEDVHAPHNSAEIVDVLAWGVEVGIIRHADADLLARVYCPQPGECDGGEAVAVELGISYTALRARCSRAIKRLAAAVREGRYVAQ</sequence>
<evidence type="ECO:0000313" key="1">
    <source>
        <dbReference type="EMBL" id="RIQ12217.1"/>
    </source>
</evidence>
<proteinExistence type="predicted"/>
<organism evidence="1 2">
    <name type="scientific">Jiangella rhizosphaerae</name>
    <dbReference type="NCBI Taxonomy" id="2293569"/>
    <lineage>
        <taxon>Bacteria</taxon>
        <taxon>Bacillati</taxon>
        <taxon>Actinomycetota</taxon>
        <taxon>Actinomycetes</taxon>
        <taxon>Jiangellales</taxon>
        <taxon>Jiangellaceae</taxon>
        <taxon>Jiangella</taxon>
    </lineage>
</organism>
<name>A0A418KHW4_9ACTN</name>
<protein>
    <recommendedName>
        <fullName evidence="3">Sigma-70 family RNA polymerase sigma factor</fullName>
    </recommendedName>
</protein>
<evidence type="ECO:0000313" key="2">
    <source>
        <dbReference type="Proteomes" id="UP000284057"/>
    </source>
</evidence>
<evidence type="ECO:0008006" key="3">
    <source>
        <dbReference type="Google" id="ProtNLM"/>
    </source>
</evidence>
<dbReference type="EMBL" id="QUAL01000407">
    <property type="protein sequence ID" value="RIQ12217.1"/>
    <property type="molecule type" value="Genomic_DNA"/>
</dbReference>
<dbReference type="OrthoDB" id="5143780at2"/>
<dbReference type="Proteomes" id="UP000284057">
    <property type="component" value="Unassembled WGS sequence"/>
</dbReference>